<dbReference type="InterPro" id="IPR023213">
    <property type="entry name" value="CAT-like_dom_sf"/>
</dbReference>
<name>A0A1V9YW78_9STRA</name>
<keyword evidence="3" id="KW-1185">Reference proteome</keyword>
<evidence type="ECO:0000313" key="2">
    <source>
        <dbReference type="EMBL" id="OQR89976.1"/>
    </source>
</evidence>
<accession>A0A1V9YW78</accession>
<dbReference type="OrthoDB" id="75860at2759"/>
<dbReference type="AlphaFoldDB" id="A0A1V9YW78"/>
<dbReference type="Gene3D" id="3.30.559.10">
    <property type="entry name" value="Chloramphenicol acetyltransferase-like domain"/>
    <property type="match status" value="1"/>
</dbReference>
<protein>
    <recommendedName>
        <fullName evidence="4">Secreted protein</fullName>
    </recommendedName>
</protein>
<keyword evidence="1" id="KW-0732">Signal</keyword>
<reference evidence="2 3" key="1">
    <citation type="journal article" date="2014" name="Genome Biol. Evol.">
        <title>The secreted proteins of Achlya hypogyna and Thraustotheca clavata identify the ancestral oomycete secretome and reveal gene acquisitions by horizontal gene transfer.</title>
        <authorList>
            <person name="Misner I."/>
            <person name="Blouin N."/>
            <person name="Leonard G."/>
            <person name="Richards T.A."/>
            <person name="Lane C.E."/>
        </authorList>
    </citation>
    <scope>NUCLEOTIDE SEQUENCE [LARGE SCALE GENOMIC DNA]</scope>
    <source>
        <strain evidence="2 3">ATCC 34112</strain>
    </source>
</reference>
<feature type="signal peptide" evidence="1">
    <location>
        <begin position="1"/>
        <end position="20"/>
    </location>
</feature>
<comment type="caution">
    <text evidence="2">The sequence shown here is derived from an EMBL/GenBank/DDBJ whole genome shotgun (WGS) entry which is preliminary data.</text>
</comment>
<evidence type="ECO:0000313" key="3">
    <source>
        <dbReference type="Proteomes" id="UP000243217"/>
    </source>
</evidence>
<proteinExistence type="predicted"/>
<evidence type="ECO:0008006" key="4">
    <source>
        <dbReference type="Google" id="ProtNLM"/>
    </source>
</evidence>
<gene>
    <name evidence="2" type="ORF">THRCLA_09487</name>
</gene>
<sequence length="423" mass="48173">MIWFGIFILLGVIFYKRLKSSKPVKQYGDSVIQLMSHEAKPIGVFSSPPIQTVTIFSSANIDQVALRTAEIVKLNPWLLGRLIRGPNKTLELHYFKDSISGHNAFTHIHAPLPLTSSWNEITDYLATISLVTTGQKCADQATQYLFQVILVDLPDGKIALCVALNHTIGDGHTFIELYKMLDYRNCPKSLNPTRPFINSKEVFSTCSPYGDKALNSSFVKIRVLYHIWLFFYNKLWFNAQKRAAVYRVSMKYVDAVKANHIPTKDIPFLSTNDIVTSAYFIATKAILGLMQVNLRSRLKLSENNAGNYAISFVYPKEFFLTPCDIRKSMGQWQQFPTLNNECPTFTQAICGERLCLLTNHTSAYHELFLIEGVPPLKHSPLARISFLSFDTMAVLYNHTSQEIRLRVRGDFEPTSELFEQVYE</sequence>
<dbReference type="Proteomes" id="UP000243217">
    <property type="component" value="Unassembled WGS sequence"/>
</dbReference>
<evidence type="ECO:0000256" key="1">
    <source>
        <dbReference type="SAM" id="SignalP"/>
    </source>
</evidence>
<organism evidence="2 3">
    <name type="scientific">Thraustotheca clavata</name>
    <dbReference type="NCBI Taxonomy" id="74557"/>
    <lineage>
        <taxon>Eukaryota</taxon>
        <taxon>Sar</taxon>
        <taxon>Stramenopiles</taxon>
        <taxon>Oomycota</taxon>
        <taxon>Saprolegniomycetes</taxon>
        <taxon>Saprolegniales</taxon>
        <taxon>Achlyaceae</taxon>
        <taxon>Thraustotheca</taxon>
    </lineage>
</organism>
<feature type="chain" id="PRO_5013048620" description="Secreted protein" evidence="1">
    <location>
        <begin position="21"/>
        <end position="423"/>
    </location>
</feature>
<dbReference type="EMBL" id="JNBS01002620">
    <property type="protein sequence ID" value="OQR89976.1"/>
    <property type="molecule type" value="Genomic_DNA"/>
</dbReference>